<dbReference type="UniPathway" id="UPA00078"/>
<evidence type="ECO:0000256" key="3">
    <source>
        <dbReference type="ARBA" id="ARBA00012327"/>
    </source>
</evidence>
<dbReference type="CDD" id="cd02440">
    <property type="entry name" value="AdoMet_MTases"/>
    <property type="match status" value="1"/>
</dbReference>
<dbReference type="GO" id="GO:0032259">
    <property type="term" value="P:methylation"/>
    <property type="evidence" value="ECO:0007669"/>
    <property type="project" value="UniProtKB-KW"/>
</dbReference>
<evidence type="ECO:0000256" key="7">
    <source>
        <dbReference type="ARBA" id="ARBA00022756"/>
    </source>
</evidence>
<dbReference type="Gene3D" id="3.40.50.150">
    <property type="entry name" value="Vaccinia Virus protein VP39"/>
    <property type="match status" value="1"/>
</dbReference>
<dbReference type="RefSeq" id="WP_057624437.1">
    <property type="nucleotide sequence ID" value="NZ_LKHV02000001.1"/>
</dbReference>
<evidence type="ECO:0000313" key="12">
    <source>
        <dbReference type="Proteomes" id="UP000051494"/>
    </source>
</evidence>
<protein>
    <recommendedName>
        <fullName evidence="3 8">Malonyl-[acyl-carrier protein] O-methyltransferase</fullName>
        <shortName evidence="8">Malonyl-ACP O-methyltransferase</shortName>
        <ecNumber evidence="3 8">2.1.1.197</ecNumber>
    </recommendedName>
    <alternativeName>
        <fullName evidence="8">Biotin synthesis protein BioC</fullName>
    </alternativeName>
</protein>
<reference evidence="11" key="2">
    <citation type="journal article" date="2016" name="Genome Announc.">
        <title>Draft Genome Sequences of Two Novel Amoeba-Resistant Intranuclear Bacteria, 'Candidatus Berkiella cookevillensis' and 'Candidatus Berkiella aquae'.</title>
        <authorList>
            <person name="Mehari Y.T."/>
            <person name="Arivett B.A."/>
            <person name="Farone A.L."/>
            <person name="Gunderson J.H."/>
            <person name="Farone M.B."/>
        </authorList>
    </citation>
    <scope>NUCLEOTIDE SEQUENCE</scope>
    <source>
        <strain evidence="11">CC99</strain>
    </source>
</reference>
<evidence type="ECO:0000256" key="2">
    <source>
        <dbReference type="ARBA" id="ARBA00004746"/>
    </source>
</evidence>
<evidence type="ECO:0000256" key="6">
    <source>
        <dbReference type="ARBA" id="ARBA00022691"/>
    </source>
</evidence>
<dbReference type="SUPFAM" id="SSF53335">
    <property type="entry name" value="S-adenosyl-L-methionine-dependent methyltransferases"/>
    <property type="match status" value="1"/>
</dbReference>
<comment type="caution">
    <text evidence="10">The sequence shown here is derived from an EMBL/GenBank/DDBJ whole genome shotgun (WGS) entry which is preliminary data.</text>
</comment>
<reference evidence="11" key="3">
    <citation type="submission" date="2021-06" db="EMBL/GenBank/DDBJ databases">
        <title>Genomic Description and Analysis of Intracellular Bacteria, Candidatus Berkiella cookevillensis and Candidatus Berkiella aquae.</title>
        <authorList>
            <person name="Kidane D.T."/>
            <person name="Mehari Y.T."/>
            <person name="Rice F.C."/>
            <person name="Arivett B.A."/>
            <person name="Farone A.L."/>
            <person name="Berk S.G."/>
            <person name="Farone M.B."/>
        </authorList>
    </citation>
    <scope>NUCLEOTIDE SEQUENCE</scope>
    <source>
        <strain evidence="11">CC99</strain>
    </source>
</reference>
<keyword evidence="4 8" id="KW-0489">Methyltransferase</keyword>
<comment type="catalytic activity">
    <reaction evidence="1 8">
        <text>malonyl-[ACP] + S-adenosyl-L-methionine = malonyl-[ACP] methyl ester + S-adenosyl-L-homocysteine</text>
        <dbReference type="Rhea" id="RHEA:17105"/>
        <dbReference type="Rhea" id="RHEA-COMP:9623"/>
        <dbReference type="Rhea" id="RHEA-COMP:9954"/>
        <dbReference type="ChEBI" id="CHEBI:57856"/>
        <dbReference type="ChEBI" id="CHEBI:59789"/>
        <dbReference type="ChEBI" id="CHEBI:78449"/>
        <dbReference type="ChEBI" id="CHEBI:78845"/>
        <dbReference type="EC" id="2.1.1.197"/>
    </reaction>
</comment>
<feature type="domain" description="Methyltransferase type 11" evidence="9">
    <location>
        <begin position="48"/>
        <end position="145"/>
    </location>
</feature>
<comment type="function">
    <text evidence="8">Converts the free carboxyl group of a malonyl-thioester to its methyl ester by transfer of a methyl group from S-adenosyl-L-methionine (SAM). It allows to synthesize pimeloyl-ACP via the fatty acid synthetic pathway.</text>
</comment>
<evidence type="ECO:0000256" key="1">
    <source>
        <dbReference type="ARBA" id="ARBA00000852"/>
    </source>
</evidence>
<dbReference type="EMBL" id="LKHV01000005">
    <property type="protein sequence ID" value="KRG18852.1"/>
    <property type="molecule type" value="Genomic_DNA"/>
</dbReference>
<dbReference type="Proteomes" id="UP000051494">
    <property type="component" value="Unassembled WGS sequence"/>
</dbReference>
<dbReference type="InterPro" id="IPR013216">
    <property type="entry name" value="Methyltransf_11"/>
</dbReference>
<dbReference type="GO" id="GO:0008757">
    <property type="term" value="F:S-adenosylmethionine-dependent methyltransferase activity"/>
    <property type="evidence" value="ECO:0007669"/>
    <property type="project" value="InterPro"/>
</dbReference>
<sequence>MQNSKKEVIASFNKAAFQYEAHAFVQNVIGARLIERLGFITSSFTDILDAGCGTGHFLQQLRKLYPKSNITGVDIAQKMLAQAQSKKNAWLQKKPVYVHADIETLPFDDNQFDLIFCNLVLHWCDLGRALESFKRVLKPGGMLLFTIPGPDTLFELFKAFEKIDNFSHVNSFSDMHDYGDHLQKLQFQNVVMDMEKIIFEYESVWQLLKDLKYTGVRNIHQNRRQQITPRSHLDKLSETYSQQDNKYPVTFEVIFGHAICPIKKEQRIKNCIPLTVVPA</sequence>
<keyword evidence="6 8" id="KW-0949">S-adenosyl-L-methionine</keyword>
<gene>
    <name evidence="8 10" type="primary">bioC</name>
    <name evidence="11" type="ORF">CC99x_000170</name>
    <name evidence="10" type="ORF">CC99x_01333</name>
</gene>
<accession>A0A0Q9YPZ9</accession>
<evidence type="ECO:0000256" key="5">
    <source>
        <dbReference type="ARBA" id="ARBA00022679"/>
    </source>
</evidence>
<dbReference type="InterPro" id="IPR029063">
    <property type="entry name" value="SAM-dependent_MTases_sf"/>
</dbReference>
<dbReference type="GO" id="GO:0102130">
    <property type="term" value="F:malonyl-CoA methyltransferase activity"/>
    <property type="evidence" value="ECO:0007669"/>
    <property type="project" value="UniProtKB-EC"/>
</dbReference>
<dbReference type="HAMAP" id="MF_00835">
    <property type="entry name" value="BioC"/>
    <property type="match status" value="1"/>
</dbReference>
<evidence type="ECO:0000313" key="11">
    <source>
        <dbReference type="EMBL" id="MCS5707310.1"/>
    </source>
</evidence>
<name>A0A0Q9YPZ9_9GAMM</name>
<organism evidence="10">
    <name type="scientific">Candidatus Berkiella cookevillensis</name>
    <dbReference type="NCBI Taxonomy" id="437022"/>
    <lineage>
        <taxon>Bacteria</taxon>
        <taxon>Pseudomonadati</taxon>
        <taxon>Pseudomonadota</taxon>
        <taxon>Gammaproteobacteria</taxon>
        <taxon>Candidatus Berkiellales</taxon>
        <taxon>Candidatus Berkiellaceae</taxon>
        <taxon>Candidatus Berkiella</taxon>
    </lineage>
</organism>
<dbReference type="STRING" id="437022.CC99x_01333"/>
<dbReference type="Pfam" id="PF08241">
    <property type="entry name" value="Methyltransf_11"/>
    <property type="match status" value="1"/>
</dbReference>
<dbReference type="EMBL" id="LKHV02000001">
    <property type="protein sequence ID" value="MCS5707310.1"/>
    <property type="molecule type" value="Genomic_DNA"/>
</dbReference>
<keyword evidence="12" id="KW-1185">Reference proteome</keyword>
<keyword evidence="7 8" id="KW-0093">Biotin biosynthesis</keyword>
<evidence type="ECO:0000259" key="9">
    <source>
        <dbReference type="Pfam" id="PF08241"/>
    </source>
</evidence>
<comment type="pathway">
    <text evidence="2 8">Cofactor biosynthesis; biotin biosynthesis.</text>
</comment>
<evidence type="ECO:0000256" key="4">
    <source>
        <dbReference type="ARBA" id="ARBA00022603"/>
    </source>
</evidence>
<dbReference type="EC" id="2.1.1.197" evidence="3 8"/>
<dbReference type="GO" id="GO:0009102">
    <property type="term" value="P:biotin biosynthetic process"/>
    <property type="evidence" value="ECO:0007669"/>
    <property type="project" value="UniProtKB-UniRule"/>
</dbReference>
<proteinExistence type="inferred from homology"/>
<reference evidence="10" key="1">
    <citation type="submission" date="2015-09" db="EMBL/GenBank/DDBJ databases">
        <title>Draft Genome Sequences of Two Novel Amoeba-resistant Intranuclear Bacteria, Candidatus Berkiella cookevillensis and Candidatus Berkiella aquae.</title>
        <authorList>
            <person name="Mehari Y.T."/>
            <person name="Arivett B.A."/>
            <person name="Farone A.L."/>
            <person name="Gunderson J.H."/>
            <person name="Farone M.B."/>
        </authorList>
    </citation>
    <scope>NUCLEOTIDE SEQUENCE [LARGE SCALE GENOMIC DNA]</scope>
    <source>
        <strain evidence="10">CC99</strain>
    </source>
</reference>
<dbReference type="PANTHER" id="PTHR13090">
    <property type="entry name" value="ARGININE-HYDROXYLASE NDUFAF5, MITOCHONDRIAL"/>
    <property type="match status" value="1"/>
</dbReference>
<dbReference type="InterPro" id="IPR050602">
    <property type="entry name" value="Malonyl-ACP_OMT"/>
</dbReference>
<dbReference type="AlphaFoldDB" id="A0A0Q9YPZ9"/>
<dbReference type="OrthoDB" id="9760689at2"/>
<dbReference type="InterPro" id="IPR011814">
    <property type="entry name" value="BioC"/>
</dbReference>
<keyword evidence="5 8" id="KW-0808">Transferase</keyword>
<dbReference type="NCBIfam" id="TIGR02072">
    <property type="entry name" value="BioC"/>
    <property type="match status" value="1"/>
</dbReference>
<dbReference type="PANTHER" id="PTHR13090:SF1">
    <property type="entry name" value="ARGININE-HYDROXYLASE NDUFAF5, MITOCHONDRIAL"/>
    <property type="match status" value="1"/>
</dbReference>
<dbReference type="GO" id="GO:0010340">
    <property type="term" value="F:carboxyl-O-methyltransferase activity"/>
    <property type="evidence" value="ECO:0007669"/>
    <property type="project" value="UniProtKB-UniRule"/>
</dbReference>
<evidence type="ECO:0000256" key="8">
    <source>
        <dbReference type="HAMAP-Rule" id="MF_00835"/>
    </source>
</evidence>
<evidence type="ECO:0000313" key="10">
    <source>
        <dbReference type="EMBL" id="KRG18852.1"/>
    </source>
</evidence>
<comment type="similarity">
    <text evidence="8">Belongs to the methyltransferase superfamily.</text>
</comment>